<proteinExistence type="predicted"/>
<protein>
    <submittedName>
        <fullName evidence="1">DUF3050 domain-containing protein</fullName>
    </submittedName>
</protein>
<dbReference type="InterPro" id="IPR024423">
    <property type="entry name" value="DUF3050"/>
</dbReference>
<evidence type="ECO:0000313" key="2">
    <source>
        <dbReference type="Proteomes" id="UP000548632"/>
    </source>
</evidence>
<dbReference type="AlphaFoldDB" id="A0A839HNB7"/>
<accession>A0A839HNB7</accession>
<dbReference type="EMBL" id="JABVCQ010000028">
    <property type="protein sequence ID" value="MBB1126872.1"/>
    <property type="molecule type" value="Genomic_DNA"/>
</dbReference>
<organism evidence="1 2">
    <name type="scientific">Thiospirillum jenense</name>
    <dbReference type="NCBI Taxonomy" id="1653858"/>
    <lineage>
        <taxon>Bacteria</taxon>
        <taxon>Pseudomonadati</taxon>
        <taxon>Pseudomonadota</taxon>
        <taxon>Gammaproteobacteria</taxon>
        <taxon>Chromatiales</taxon>
        <taxon>Chromatiaceae</taxon>
        <taxon>Thiospirillum</taxon>
    </lineage>
</organism>
<sequence>MTTDYFADIQPLRDELNCHPLYAALQDEHDLKVFMTHHVFSVWDFMSLVKYLQQQLAPSQYPWQPRGKAAIRFFINQLVLEEESDSIDLGDGHGIRYGSHFEFYCDAMREVGADGDMPIQFLNQVRDRGLELALKNDMVPPPSRQFMQTTFKFIQSNQPHCVAAALAFGREQVIPGMFRQFLSAMGITPTQAPIFHSYLNRHIYLDEDFHGPLSLQLLAHFCKDDAQRYSEAAAAAATAIRARLQFWDGVLAAIERQRGRRVTA</sequence>
<comment type="caution">
    <text evidence="1">The sequence shown here is derived from an EMBL/GenBank/DDBJ whole genome shotgun (WGS) entry which is preliminary data.</text>
</comment>
<dbReference type="Gene3D" id="1.20.910.10">
    <property type="entry name" value="Heme oxygenase-like"/>
    <property type="match status" value="1"/>
</dbReference>
<dbReference type="Pfam" id="PF11251">
    <property type="entry name" value="DUF3050"/>
    <property type="match status" value="1"/>
</dbReference>
<dbReference type="Proteomes" id="UP000548632">
    <property type="component" value="Unassembled WGS sequence"/>
</dbReference>
<gene>
    <name evidence="1" type="ORF">HUK38_11630</name>
</gene>
<dbReference type="SUPFAM" id="SSF48613">
    <property type="entry name" value="Heme oxygenase-like"/>
    <property type="match status" value="1"/>
</dbReference>
<reference evidence="1 2" key="1">
    <citation type="journal article" date="2020" name="Arch. Microbiol.">
        <title>The genome sequence of the giant phototrophic gammaproteobacterium Thiospirillum jenense gives insight into its physiological properties and phylogenetic relationships.</title>
        <authorList>
            <person name="Imhoff J.F."/>
            <person name="Meyer T.E."/>
            <person name="Kyndt J.A."/>
        </authorList>
    </citation>
    <scope>NUCLEOTIDE SEQUENCE [LARGE SCALE GENOMIC DNA]</scope>
    <source>
        <strain evidence="1 2">DSM 216</strain>
    </source>
</reference>
<evidence type="ECO:0000313" key="1">
    <source>
        <dbReference type="EMBL" id="MBB1126872.1"/>
    </source>
</evidence>
<name>A0A839HNB7_9GAMM</name>
<dbReference type="InterPro" id="IPR016084">
    <property type="entry name" value="Haem_Oase-like_multi-hlx"/>
</dbReference>
<keyword evidence="2" id="KW-1185">Reference proteome</keyword>